<gene>
    <name evidence="1" type="ORF">GALL_474320</name>
</gene>
<reference evidence="1" key="1">
    <citation type="submission" date="2016-10" db="EMBL/GenBank/DDBJ databases">
        <title>Sequence of Gallionella enrichment culture.</title>
        <authorList>
            <person name="Poehlein A."/>
            <person name="Muehling M."/>
            <person name="Daniel R."/>
        </authorList>
    </citation>
    <scope>NUCLEOTIDE SEQUENCE</scope>
</reference>
<dbReference type="EMBL" id="MLJW01003945">
    <property type="protein sequence ID" value="OIQ70952.1"/>
    <property type="molecule type" value="Genomic_DNA"/>
</dbReference>
<evidence type="ECO:0000313" key="1">
    <source>
        <dbReference type="EMBL" id="OIQ70952.1"/>
    </source>
</evidence>
<dbReference type="AlphaFoldDB" id="A0A1J5PJH2"/>
<comment type="caution">
    <text evidence="1">The sequence shown here is derived from an EMBL/GenBank/DDBJ whole genome shotgun (WGS) entry which is preliminary data.</text>
</comment>
<proteinExistence type="predicted"/>
<protein>
    <submittedName>
        <fullName evidence="1">Uncharacterized protein</fullName>
    </submittedName>
</protein>
<accession>A0A1J5PJH2</accession>
<sequence length="248" mass="26461">MCQVAVRFGVDPVQPGAHDRERDGLAGAADGFKCALMGRTVNAQCQAADHAQAGLRQRLGKPSGIDHALRSRVAAAHHGQTGSGIEQPLICYVINTYLCFAGKHFKGIFCKTTSAQQVQHQGRIVQIEQHLRIVRVTQGGNPAADWRVLSVLQPGPGAFCQRLQGVGRSPQGQRLGAADMFAQRACRLSEYGLRQAEGPQQLACTDVADARCQGQAQPGGEFVTFHSVPGAGCALTWVNAGWSNGRQP</sequence>
<organism evidence="1">
    <name type="scientific">mine drainage metagenome</name>
    <dbReference type="NCBI Taxonomy" id="410659"/>
    <lineage>
        <taxon>unclassified sequences</taxon>
        <taxon>metagenomes</taxon>
        <taxon>ecological metagenomes</taxon>
    </lineage>
</organism>
<name>A0A1J5PJH2_9ZZZZ</name>